<feature type="compositionally biased region" description="Polar residues" evidence="7">
    <location>
        <begin position="425"/>
        <end position="435"/>
    </location>
</feature>
<keyword evidence="4" id="KW-0862">Zinc</keyword>
<accession>A0A1L0CHZ7</accession>
<dbReference type="PROSITE" id="PS00344">
    <property type="entry name" value="GATA_ZN_FINGER_1"/>
    <property type="match status" value="1"/>
</dbReference>
<sequence>MSQSNHSRSNSSIHIFNEHINQGVSNTIKNMDLDINSQPTRSRSASSVASSVNDLFRNRKLSRMNSRDNTPVLQQRQSIEYLNKSHSSNTSSVNGFLNQRESYEETGFIGLIPDENVLVPHESNNKRLSISENIFNENMRPQSSSFSNYNMKPGFFLKDNIIPQPSSTNDFFADTDVHKFSNLDFFQYNKNNNSNTAIADDDDYESLDLFHGNDKLETFNKNGYENGFQYNFDELTDIFSGVFNTKEGTTQNEHKGFDPNNFNFDIDTPSSMNSNSNLHYQNRIIDNDAFNNEGDSFKQEEWHKLLTDVNKPGLTKKNKSAKSTKATTDEGKSIQKPKSRRSSSVSHNKADFFFKFDNDSVKMNEKAKKPTSKKKSIAEQRSLLEDVIIDDDIDLKTSTLQEGKPKKPRRKSSNQDSSSSKKNEVTTGPCSNCGTEKTPLWRRSVTGDPLCNACGLFFKLHGVNRPLSLKKDVIQRRNRVSGNKVDEEPKD</sequence>
<keyword evidence="3 6" id="KW-0863">Zinc-finger</keyword>
<evidence type="ECO:0000256" key="7">
    <source>
        <dbReference type="SAM" id="MobiDB-lite"/>
    </source>
</evidence>
<dbReference type="FunFam" id="3.30.50.10:FF:000007">
    <property type="entry name" value="Nitrogen regulatory AreA, N-terminal"/>
    <property type="match status" value="1"/>
</dbReference>
<dbReference type="GO" id="GO:0000981">
    <property type="term" value="F:DNA-binding transcription factor activity, RNA polymerase II-specific"/>
    <property type="evidence" value="ECO:0007669"/>
    <property type="project" value="TreeGrafter"/>
</dbReference>
<evidence type="ECO:0000256" key="4">
    <source>
        <dbReference type="ARBA" id="ARBA00022833"/>
    </source>
</evidence>
<feature type="domain" description="GATA-type" evidence="8">
    <location>
        <begin position="430"/>
        <end position="477"/>
    </location>
</feature>
<evidence type="ECO:0000313" key="9">
    <source>
        <dbReference type="EMBL" id="SGZ37921.1"/>
    </source>
</evidence>
<dbReference type="SMART" id="SM00401">
    <property type="entry name" value="ZnF_GATA"/>
    <property type="match status" value="1"/>
</dbReference>
<dbReference type="GO" id="GO:0000122">
    <property type="term" value="P:negative regulation of transcription by RNA polymerase II"/>
    <property type="evidence" value="ECO:0007669"/>
    <property type="project" value="TreeGrafter"/>
</dbReference>
<evidence type="ECO:0000259" key="8">
    <source>
        <dbReference type="PROSITE" id="PS50114"/>
    </source>
</evidence>
<dbReference type="Pfam" id="PF00320">
    <property type="entry name" value="GATA"/>
    <property type="match status" value="1"/>
</dbReference>
<organism evidence="9 10">
    <name type="scientific">Hanseniaspora guilliermondii</name>
    <dbReference type="NCBI Taxonomy" id="56406"/>
    <lineage>
        <taxon>Eukaryota</taxon>
        <taxon>Fungi</taxon>
        <taxon>Dikarya</taxon>
        <taxon>Ascomycota</taxon>
        <taxon>Saccharomycotina</taxon>
        <taxon>Saccharomycetes</taxon>
        <taxon>Saccharomycodales</taxon>
        <taxon>Saccharomycodaceae</taxon>
        <taxon>Hanseniaspora</taxon>
    </lineage>
</organism>
<comment type="subcellular location">
    <subcellularLocation>
        <location evidence="1">Nucleus</location>
    </subcellularLocation>
</comment>
<dbReference type="InterPro" id="IPR000679">
    <property type="entry name" value="Znf_GATA"/>
</dbReference>
<evidence type="ECO:0000256" key="2">
    <source>
        <dbReference type="ARBA" id="ARBA00022723"/>
    </source>
</evidence>
<dbReference type="AlphaFoldDB" id="A0A1L0CHZ7"/>
<dbReference type="PANTHER" id="PTHR10071">
    <property type="entry name" value="TRANSCRIPTION FACTOR GATA FAMILY MEMBER"/>
    <property type="match status" value="1"/>
</dbReference>
<dbReference type="PROSITE" id="PS50114">
    <property type="entry name" value="GATA_ZN_FINGER_2"/>
    <property type="match status" value="1"/>
</dbReference>
<dbReference type="PRINTS" id="PR00619">
    <property type="entry name" value="GATAZNFINGER"/>
</dbReference>
<dbReference type="Gene3D" id="3.30.50.10">
    <property type="entry name" value="Erythroid Transcription Factor GATA-1, subunit A"/>
    <property type="match status" value="1"/>
</dbReference>
<dbReference type="VEuPathDB" id="FungiDB:HGUI_00121"/>
<dbReference type="GO" id="GO:0008270">
    <property type="term" value="F:zinc ion binding"/>
    <property type="evidence" value="ECO:0007669"/>
    <property type="project" value="UniProtKB-KW"/>
</dbReference>
<dbReference type="GO" id="GO:0045944">
    <property type="term" value="P:positive regulation of transcription by RNA polymerase II"/>
    <property type="evidence" value="ECO:0007669"/>
    <property type="project" value="TreeGrafter"/>
</dbReference>
<dbReference type="GO" id="GO:0005634">
    <property type="term" value="C:nucleus"/>
    <property type="evidence" value="ECO:0007669"/>
    <property type="project" value="UniProtKB-SubCell"/>
</dbReference>
<dbReference type="EMBL" id="FQNF01000002">
    <property type="protein sequence ID" value="SGZ37921.1"/>
    <property type="molecule type" value="Genomic_DNA"/>
</dbReference>
<dbReference type="GO" id="GO:0000978">
    <property type="term" value="F:RNA polymerase II cis-regulatory region sequence-specific DNA binding"/>
    <property type="evidence" value="ECO:0007669"/>
    <property type="project" value="TreeGrafter"/>
</dbReference>
<dbReference type="OrthoDB" id="515401at2759"/>
<keyword evidence="10" id="KW-1185">Reference proteome</keyword>
<dbReference type="CDD" id="cd00202">
    <property type="entry name" value="ZnF_GATA"/>
    <property type="match status" value="1"/>
</dbReference>
<reference evidence="10" key="1">
    <citation type="submission" date="2016-11" db="EMBL/GenBank/DDBJ databases">
        <authorList>
            <person name="Guldener U."/>
        </authorList>
    </citation>
    <scope>NUCLEOTIDE SEQUENCE [LARGE SCALE GENOMIC DNA]</scope>
</reference>
<proteinExistence type="predicted"/>
<evidence type="ECO:0000256" key="5">
    <source>
        <dbReference type="ARBA" id="ARBA00023242"/>
    </source>
</evidence>
<dbReference type="Proteomes" id="UP000183365">
    <property type="component" value="Unassembled WGS sequence"/>
</dbReference>
<keyword evidence="5" id="KW-0539">Nucleus</keyword>
<gene>
    <name evidence="9" type="ORF">HGUI_00121</name>
</gene>
<dbReference type="InterPro" id="IPR013088">
    <property type="entry name" value="Znf_NHR/GATA"/>
</dbReference>
<evidence type="ECO:0000256" key="3">
    <source>
        <dbReference type="ARBA" id="ARBA00022771"/>
    </source>
</evidence>
<evidence type="ECO:0000256" key="1">
    <source>
        <dbReference type="ARBA" id="ARBA00004123"/>
    </source>
</evidence>
<dbReference type="SUPFAM" id="SSF57716">
    <property type="entry name" value="Glucocorticoid receptor-like (DNA-binding domain)"/>
    <property type="match status" value="1"/>
</dbReference>
<evidence type="ECO:0000256" key="6">
    <source>
        <dbReference type="PROSITE-ProRule" id="PRU00094"/>
    </source>
</evidence>
<feature type="region of interest" description="Disordered" evidence="7">
    <location>
        <begin position="308"/>
        <end position="346"/>
    </location>
</feature>
<dbReference type="PANTHER" id="PTHR10071:SF281">
    <property type="entry name" value="BOX A-BINDING FACTOR-RELATED"/>
    <property type="match status" value="1"/>
</dbReference>
<evidence type="ECO:0000313" key="10">
    <source>
        <dbReference type="Proteomes" id="UP000183365"/>
    </source>
</evidence>
<feature type="region of interest" description="Disordered" evidence="7">
    <location>
        <begin position="399"/>
        <end position="439"/>
    </location>
</feature>
<dbReference type="InterPro" id="IPR039355">
    <property type="entry name" value="Transcription_factor_GATA"/>
</dbReference>
<protein>
    <recommendedName>
        <fullName evidence="8">GATA-type domain-containing protein</fullName>
    </recommendedName>
</protein>
<keyword evidence="2" id="KW-0479">Metal-binding</keyword>
<name>A0A1L0CHZ7_9ASCO</name>